<accession>A0A5C0ATR2</accession>
<evidence type="ECO:0000256" key="4">
    <source>
        <dbReference type="ARBA" id="ARBA00022989"/>
    </source>
</evidence>
<keyword evidence="4 6" id="KW-1133">Transmembrane helix</keyword>
<proteinExistence type="inferred from homology"/>
<feature type="transmembrane region" description="Helical" evidence="6">
    <location>
        <begin position="140"/>
        <end position="166"/>
    </location>
</feature>
<dbReference type="GO" id="GO:0015093">
    <property type="term" value="F:ferrous iron transmembrane transporter activity"/>
    <property type="evidence" value="ECO:0007669"/>
    <property type="project" value="TreeGrafter"/>
</dbReference>
<reference evidence="7 8" key="1">
    <citation type="submission" date="2019-08" db="EMBL/GenBank/DDBJ databases">
        <title>Amphibian skin-associated Pigmentiphaga: genome sequence and occurrence across geography and hosts.</title>
        <authorList>
            <person name="Bletz M.C."/>
            <person name="Bunk B."/>
            <person name="Sproeer C."/>
            <person name="Biwer P."/>
            <person name="Reiter S."/>
            <person name="Rabemananjara F.C.E."/>
            <person name="Schulz S."/>
            <person name="Overmann J."/>
            <person name="Vences M."/>
        </authorList>
    </citation>
    <scope>NUCLEOTIDE SEQUENCE [LARGE SCALE GENOMIC DNA]</scope>
    <source>
        <strain evidence="7 8">Mada1488</strain>
    </source>
</reference>
<feature type="transmembrane region" description="Helical" evidence="6">
    <location>
        <begin position="38"/>
        <end position="59"/>
    </location>
</feature>
<name>A0A5C0ATR2_9BURK</name>
<protein>
    <submittedName>
        <fullName evidence="7">FTR1 family iron permease</fullName>
    </submittedName>
</protein>
<keyword evidence="5 6" id="KW-0472">Membrane</keyword>
<keyword evidence="3 6" id="KW-0812">Transmembrane</keyword>
<keyword evidence="8" id="KW-1185">Reference proteome</keyword>
<comment type="similarity">
    <text evidence="2">Belongs to the oxidase-dependent Fe transporter (OFeT) (TC 9.A.10.1) family.</text>
</comment>
<dbReference type="AlphaFoldDB" id="A0A5C0ATR2"/>
<dbReference type="GO" id="GO:0033573">
    <property type="term" value="C:high-affinity iron permease complex"/>
    <property type="evidence" value="ECO:0007669"/>
    <property type="project" value="InterPro"/>
</dbReference>
<evidence type="ECO:0000313" key="8">
    <source>
        <dbReference type="Proteomes" id="UP000325161"/>
    </source>
</evidence>
<feature type="transmembrane region" description="Helical" evidence="6">
    <location>
        <begin position="110"/>
        <end position="128"/>
    </location>
</feature>
<feature type="transmembrane region" description="Helical" evidence="6">
    <location>
        <begin position="240"/>
        <end position="261"/>
    </location>
</feature>
<evidence type="ECO:0000256" key="3">
    <source>
        <dbReference type="ARBA" id="ARBA00022692"/>
    </source>
</evidence>
<feature type="transmembrane region" description="Helical" evidence="6">
    <location>
        <begin position="71"/>
        <end position="90"/>
    </location>
</feature>
<dbReference type="RefSeq" id="WP_148812988.1">
    <property type="nucleotide sequence ID" value="NZ_CP043046.1"/>
</dbReference>
<feature type="transmembrane region" description="Helical" evidence="6">
    <location>
        <begin position="6"/>
        <end position="26"/>
    </location>
</feature>
<evidence type="ECO:0000256" key="2">
    <source>
        <dbReference type="ARBA" id="ARBA00008333"/>
    </source>
</evidence>
<evidence type="ECO:0000313" key="7">
    <source>
        <dbReference type="EMBL" id="QEI05056.1"/>
    </source>
</evidence>
<comment type="subcellular location">
    <subcellularLocation>
        <location evidence="1">Membrane</location>
        <topology evidence="1">Multi-pass membrane protein</topology>
    </subcellularLocation>
</comment>
<dbReference type="OrthoDB" id="5294331at2"/>
<gene>
    <name evidence="7" type="ORF">FXN63_03795</name>
</gene>
<feature type="transmembrane region" description="Helical" evidence="6">
    <location>
        <begin position="178"/>
        <end position="199"/>
    </location>
</feature>
<dbReference type="EMBL" id="CP043046">
    <property type="protein sequence ID" value="QEI05056.1"/>
    <property type="molecule type" value="Genomic_DNA"/>
</dbReference>
<dbReference type="Proteomes" id="UP000325161">
    <property type="component" value="Chromosome"/>
</dbReference>
<dbReference type="InterPro" id="IPR004923">
    <property type="entry name" value="FTR1/Fip1/EfeU"/>
</dbReference>
<dbReference type="PANTHER" id="PTHR31632:SF2">
    <property type="entry name" value="PLASMA MEMBRANE IRON PERMEASE"/>
    <property type="match status" value="1"/>
</dbReference>
<evidence type="ECO:0000256" key="5">
    <source>
        <dbReference type="ARBA" id="ARBA00023136"/>
    </source>
</evidence>
<evidence type="ECO:0000256" key="6">
    <source>
        <dbReference type="SAM" id="Phobius"/>
    </source>
</evidence>
<evidence type="ECO:0000256" key="1">
    <source>
        <dbReference type="ARBA" id="ARBA00004141"/>
    </source>
</evidence>
<dbReference type="Pfam" id="PF03239">
    <property type="entry name" value="FTR1"/>
    <property type="match status" value="1"/>
</dbReference>
<sequence length="273" mass="29750">MGQVLFVVWRESVEALLVIGILFTWIVGRPDSRRWLPYLWGGVGLGLAGAVALGMLILFAGEAMSESAQTLFQTVLMLLACALIVQMVVWMRRHGRTLKQEMHTALADEVGRSHGWGVLLLAAIAVAREGSETVVFLYGIGQHLVLFEFVLATVAGLALAGVTFVLLQLGGRYVSWRWFFRVTEILLLLLGAAMLMSAVDNLLSLDILPAIVDPLWDSSAFINDGTAMGGLVASFTGYRAYPALTSLLIYLAYWVLVLGLLRMPRATRTPVGA</sequence>
<dbReference type="KEGG" id="pacr:FXN63_03795"/>
<organism evidence="7 8">
    <name type="scientific">Pigmentiphaga aceris</name>
    <dbReference type="NCBI Taxonomy" id="1940612"/>
    <lineage>
        <taxon>Bacteria</taxon>
        <taxon>Pseudomonadati</taxon>
        <taxon>Pseudomonadota</taxon>
        <taxon>Betaproteobacteria</taxon>
        <taxon>Burkholderiales</taxon>
        <taxon>Alcaligenaceae</taxon>
        <taxon>Pigmentiphaga</taxon>
    </lineage>
</organism>
<dbReference type="PANTHER" id="PTHR31632">
    <property type="entry name" value="IRON TRANSPORTER FTH1"/>
    <property type="match status" value="1"/>
</dbReference>